<reference evidence="1 2" key="1">
    <citation type="submission" date="2020-06" db="EMBL/GenBank/DDBJ databases">
        <authorList>
            <person name="Criscuolo A."/>
        </authorList>
    </citation>
    <scope>NUCLEOTIDE SEQUENCE [LARGE SCALE GENOMIC DNA]</scope>
    <source>
        <strain evidence="2">CIP 110025</strain>
    </source>
</reference>
<name>A0A6V6YU76_9FLAO</name>
<evidence type="ECO:0000313" key="1">
    <source>
        <dbReference type="EMBL" id="CAD0003035.1"/>
    </source>
</evidence>
<gene>
    <name evidence="1" type="ORF">FLACHUCJ7_01239</name>
</gene>
<sequence length="50" mass="5533">MKKLIAPFGKGSLKLKKPSGDGSHTEANLVIGIEKTHPTMNDLDSNRFYF</sequence>
<protein>
    <submittedName>
        <fullName evidence="1">Uncharacterized protein</fullName>
    </submittedName>
</protein>
<keyword evidence="2" id="KW-1185">Reference proteome</keyword>
<proteinExistence type="predicted"/>
<accession>A0A6V6YU76</accession>
<organism evidence="1 2">
    <name type="scientific">Flavobacterium chungangense</name>
    <dbReference type="NCBI Taxonomy" id="554283"/>
    <lineage>
        <taxon>Bacteria</taxon>
        <taxon>Pseudomonadati</taxon>
        <taxon>Bacteroidota</taxon>
        <taxon>Flavobacteriia</taxon>
        <taxon>Flavobacteriales</taxon>
        <taxon>Flavobacteriaceae</taxon>
        <taxon>Flavobacterium</taxon>
    </lineage>
</organism>
<dbReference type="AlphaFoldDB" id="A0A6V6YU76"/>
<dbReference type="RefSeq" id="WP_157505931.1">
    <property type="nucleotide sequence ID" value="NZ_CAIJDO010000104.1"/>
</dbReference>
<dbReference type="Proteomes" id="UP000556700">
    <property type="component" value="Unassembled WGS sequence"/>
</dbReference>
<evidence type="ECO:0000313" key="2">
    <source>
        <dbReference type="Proteomes" id="UP000556700"/>
    </source>
</evidence>
<comment type="caution">
    <text evidence="1">The sequence shown here is derived from an EMBL/GenBank/DDBJ whole genome shotgun (WGS) entry which is preliminary data.</text>
</comment>
<dbReference type="EMBL" id="CAIJDO010000104">
    <property type="protein sequence ID" value="CAD0003035.1"/>
    <property type="molecule type" value="Genomic_DNA"/>
</dbReference>